<name>A0A6P8NX48_GEOSA</name>
<protein>
    <submittedName>
        <fullName evidence="5">Protein FAM81A</fullName>
    </submittedName>
</protein>
<organism evidence="4 5">
    <name type="scientific">Geotrypetes seraphini</name>
    <name type="common">Gaboon caecilian</name>
    <name type="synonym">Caecilia seraphini</name>
    <dbReference type="NCBI Taxonomy" id="260995"/>
    <lineage>
        <taxon>Eukaryota</taxon>
        <taxon>Metazoa</taxon>
        <taxon>Chordata</taxon>
        <taxon>Craniata</taxon>
        <taxon>Vertebrata</taxon>
        <taxon>Euteleostomi</taxon>
        <taxon>Amphibia</taxon>
        <taxon>Gymnophiona</taxon>
        <taxon>Geotrypetes</taxon>
    </lineage>
</organism>
<dbReference type="GeneID" id="117348104"/>
<evidence type="ECO:0000256" key="1">
    <source>
        <dbReference type="ARBA" id="ARBA00023054"/>
    </source>
</evidence>
<dbReference type="RefSeq" id="XP_033775694.1">
    <property type="nucleotide sequence ID" value="XM_033919803.1"/>
</dbReference>
<dbReference type="AlphaFoldDB" id="A0A6P8NX48"/>
<dbReference type="InParanoid" id="A0A6P8NX48"/>
<dbReference type="KEGG" id="gsh:117348104"/>
<evidence type="ECO:0000313" key="4">
    <source>
        <dbReference type="Proteomes" id="UP000515159"/>
    </source>
</evidence>
<comment type="similarity">
    <text evidence="2">Belongs to the FAM81 family.</text>
</comment>
<evidence type="ECO:0000256" key="2">
    <source>
        <dbReference type="ARBA" id="ARBA00046344"/>
    </source>
</evidence>
<evidence type="ECO:0000256" key="3">
    <source>
        <dbReference type="SAM" id="Coils"/>
    </source>
</evidence>
<keyword evidence="4" id="KW-1185">Reference proteome</keyword>
<gene>
    <name evidence="5" type="primary">FAM81A</name>
</gene>
<sequence>MSVGAFTCRQNTEEKMIQRSSLLPSLVPVERQVKITSRDNQALPVIPFVSASLVDKLENRILTHETTTAGLLEQAFHIKDEITSALLGMQNKSTDHLTKHLLEEHVRNIIEIVKHLSKDIEVLQEHIQIRDNINYGTSSAVKNLEMHQHSFLGDLRGRVARCDASISRLSADHKTIEDRLQNLSKEKQTAKVIIDSKIKDVEQQISQLLSRMDSTSIDQETKLKLMQKEGNEQLHLLDMNFKCMTENLRSQILSTRNWLEQEQERIEKELSQKIEELSLSIKENCKINERAVAEKFHQMSVRLGKIEDIQKTNMESLRMRRVMDKLNSRTTKIELLMNEELKEIKAELNSGRLKLSRLLSL</sequence>
<dbReference type="FunCoup" id="A0A6P8NX48">
    <property type="interactions" value="44"/>
</dbReference>
<dbReference type="InterPro" id="IPR029619">
    <property type="entry name" value="FAM81"/>
</dbReference>
<accession>A0A6P8NX48</accession>
<dbReference type="CTD" id="145773"/>
<evidence type="ECO:0000313" key="5">
    <source>
        <dbReference type="RefSeq" id="XP_033775694.1"/>
    </source>
</evidence>
<dbReference type="PANTHER" id="PTHR22420">
    <property type="entry name" value="PROTEIN FAM81A"/>
    <property type="match status" value="1"/>
</dbReference>
<keyword evidence="1 3" id="KW-0175">Coiled coil</keyword>
<reference evidence="5" key="1">
    <citation type="submission" date="2025-08" db="UniProtKB">
        <authorList>
            <consortium name="RefSeq"/>
        </authorList>
    </citation>
    <scope>IDENTIFICATION</scope>
</reference>
<dbReference type="OrthoDB" id="10014002at2759"/>
<proteinExistence type="inferred from homology"/>
<dbReference type="PANTHER" id="PTHR22420:SF2">
    <property type="entry name" value="PROTEIN FAM81A"/>
    <property type="match status" value="1"/>
</dbReference>
<dbReference type="Proteomes" id="UP000515159">
    <property type="component" value="Chromosome 14"/>
</dbReference>
<feature type="coiled-coil region" evidence="3">
    <location>
        <begin position="166"/>
        <end position="218"/>
    </location>
</feature>